<organism evidence="3 4">
    <name type="scientific">Marasmius oreades</name>
    <name type="common">fairy-ring Marasmius</name>
    <dbReference type="NCBI Taxonomy" id="181124"/>
    <lineage>
        <taxon>Eukaryota</taxon>
        <taxon>Fungi</taxon>
        <taxon>Dikarya</taxon>
        <taxon>Basidiomycota</taxon>
        <taxon>Agaricomycotina</taxon>
        <taxon>Agaricomycetes</taxon>
        <taxon>Agaricomycetidae</taxon>
        <taxon>Agaricales</taxon>
        <taxon>Marasmiineae</taxon>
        <taxon>Marasmiaceae</taxon>
        <taxon>Marasmius</taxon>
    </lineage>
</organism>
<accession>A0A9P8ACR8</accession>
<dbReference type="Proteomes" id="UP001049176">
    <property type="component" value="Chromosome 2"/>
</dbReference>
<evidence type="ECO:0000256" key="1">
    <source>
        <dbReference type="SAM" id="Coils"/>
    </source>
</evidence>
<dbReference type="AlphaFoldDB" id="A0A9P8ACR8"/>
<evidence type="ECO:0000313" key="4">
    <source>
        <dbReference type="Proteomes" id="UP001049176"/>
    </source>
</evidence>
<feature type="region of interest" description="Disordered" evidence="2">
    <location>
        <begin position="1"/>
        <end position="20"/>
    </location>
</feature>
<dbReference type="GeneID" id="66073309"/>
<keyword evidence="1" id="KW-0175">Coiled coil</keyword>
<feature type="coiled-coil region" evidence="1">
    <location>
        <begin position="43"/>
        <end position="70"/>
    </location>
</feature>
<protein>
    <submittedName>
        <fullName evidence="3">Uncharacterized protein</fullName>
    </submittedName>
</protein>
<gene>
    <name evidence="3" type="ORF">E1B28_004233</name>
</gene>
<name>A0A9P8ACR8_9AGAR</name>
<reference evidence="3" key="1">
    <citation type="journal article" date="2021" name="Genome Biol. Evol.">
        <title>The assembled and annotated genome of the fairy-ring fungus Marasmius oreades.</title>
        <authorList>
            <person name="Hiltunen M."/>
            <person name="Ament-Velasquez S.L."/>
            <person name="Johannesson H."/>
        </authorList>
    </citation>
    <scope>NUCLEOTIDE SEQUENCE</scope>
    <source>
        <strain evidence="3">03SP1</strain>
    </source>
</reference>
<dbReference type="RefSeq" id="XP_043013294.1">
    <property type="nucleotide sequence ID" value="XM_043148694.1"/>
</dbReference>
<dbReference type="KEGG" id="more:E1B28_004233"/>
<comment type="caution">
    <text evidence="3">The sequence shown here is derived from an EMBL/GenBank/DDBJ whole genome shotgun (WGS) entry which is preliminary data.</text>
</comment>
<keyword evidence="4" id="KW-1185">Reference proteome</keyword>
<evidence type="ECO:0000256" key="2">
    <source>
        <dbReference type="SAM" id="MobiDB-lite"/>
    </source>
</evidence>
<proteinExistence type="predicted"/>
<evidence type="ECO:0000313" key="3">
    <source>
        <dbReference type="EMBL" id="KAG7096824.1"/>
    </source>
</evidence>
<sequence length="112" mass="12883">MRINSLESVRIGPSRKARRDFKEVKKKIKHYLEGRTKNFSEVHGNLKERMDDLRSELSTIQHRAEEMKRIGEGALKAIAVGMASTGLSEFVPDLNAPAEDEWNVLHSDERYM</sequence>
<dbReference type="EMBL" id="CM032182">
    <property type="protein sequence ID" value="KAG7096824.1"/>
    <property type="molecule type" value="Genomic_DNA"/>
</dbReference>